<dbReference type="SMART" id="SM00909">
    <property type="entry name" value="Germane"/>
    <property type="match status" value="1"/>
</dbReference>
<keyword evidence="2 6" id="KW-0732">Signal</keyword>
<dbReference type="EMBL" id="VDHJ01000005">
    <property type="protein sequence ID" value="TNL98417.1"/>
    <property type="molecule type" value="Genomic_DNA"/>
</dbReference>
<accession>A0A5C4U5E3</accession>
<dbReference type="SUPFAM" id="SSF82171">
    <property type="entry name" value="DPP6 N-terminal domain-like"/>
    <property type="match status" value="1"/>
</dbReference>
<keyword evidence="11" id="KW-1185">Reference proteome</keyword>
<feature type="chain" id="PRO_5039069973" description="Lipoprotein LpqB" evidence="8">
    <location>
        <begin position="25"/>
        <end position="576"/>
    </location>
</feature>
<dbReference type="InterPro" id="IPR018910">
    <property type="entry name" value="LpqB_C"/>
</dbReference>
<evidence type="ECO:0000259" key="9">
    <source>
        <dbReference type="SMART" id="SM00909"/>
    </source>
</evidence>
<dbReference type="Pfam" id="PF10647">
    <property type="entry name" value="Gmad1"/>
    <property type="match status" value="1"/>
</dbReference>
<dbReference type="Proteomes" id="UP000312032">
    <property type="component" value="Unassembled WGS sequence"/>
</dbReference>
<comment type="caution">
    <text evidence="10">The sequence shown here is derived from an EMBL/GenBank/DDBJ whole genome shotgun (WGS) entry which is preliminary data.</text>
</comment>
<feature type="region of interest" description="Disordered" evidence="7">
    <location>
        <begin position="35"/>
        <end position="54"/>
    </location>
</feature>
<feature type="signal peptide" evidence="8">
    <location>
        <begin position="1"/>
        <end position="24"/>
    </location>
</feature>
<dbReference type="InterPro" id="IPR059026">
    <property type="entry name" value="LpqB_N"/>
</dbReference>
<keyword evidence="3 6" id="KW-0472">Membrane</keyword>
<dbReference type="OrthoDB" id="3226781at2"/>
<name>A0A5C4U5E3_9CORY</name>
<evidence type="ECO:0000313" key="11">
    <source>
        <dbReference type="Proteomes" id="UP000312032"/>
    </source>
</evidence>
<dbReference type="Pfam" id="PF25976">
    <property type="entry name" value="LpqB_N"/>
    <property type="match status" value="1"/>
</dbReference>
<protein>
    <recommendedName>
        <fullName evidence="6">Lipoprotein LpqB</fullName>
    </recommendedName>
</protein>
<evidence type="ECO:0000313" key="10">
    <source>
        <dbReference type="EMBL" id="TNL98417.1"/>
    </source>
</evidence>
<evidence type="ECO:0000256" key="1">
    <source>
        <dbReference type="ARBA" id="ARBA00022475"/>
    </source>
</evidence>
<keyword evidence="1 6" id="KW-1003">Cell membrane</keyword>
<dbReference type="GO" id="GO:0005886">
    <property type="term" value="C:plasma membrane"/>
    <property type="evidence" value="ECO:0007669"/>
    <property type="project" value="UniProtKB-SubCell"/>
</dbReference>
<dbReference type="InterPro" id="IPR019606">
    <property type="entry name" value="GerMN"/>
</dbReference>
<dbReference type="PROSITE" id="PS51257">
    <property type="entry name" value="PROKAR_LIPOPROTEIN"/>
    <property type="match status" value="1"/>
</dbReference>
<gene>
    <name evidence="6" type="primary">lpqB</name>
    <name evidence="10" type="ORF">FHE74_04250</name>
</gene>
<dbReference type="InterPro" id="IPR015943">
    <property type="entry name" value="WD40/YVTN_repeat-like_dom_sf"/>
</dbReference>
<evidence type="ECO:0000256" key="2">
    <source>
        <dbReference type="ARBA" id="ARBA00022729"/>
    </source>
</evidence>
<dbReference type="Pfam" id="PF10646">
    <property type="entry name" value="Germane"/>
    <property type="match status" value="1"/>
</dbReference>
<reference evidence="10 11" key="1">
    <citation type="submission" date="2019-06" db="EMBL/GenBank/DDBJ databases">
        <authorList>
            <person name="Li J."/>
        </authorList>
    </citation>
    <scope>NUCLEOTIDE SEQUENCE [LARGE SCALE GENOMIC DNA]</scope>
    <source>
        <strain evidence="10 11">LMG 28165</strain>
    </source>
</reference>
<evidence type="ECO:0000256" key="4">
    <source>
        <dbReference type="ARBA" id="ARBA00023139"/>
    </source>
</evidence>
<dbReference type="AlphaFoldDB" id="A0A5C4U5E3"/>
<organism evidence="10 11">
    <name type="scientific">Corynebacterium tapiri</name>
    <dbReference type="NCBI Taxonomy" id="1448266"/>
    <lineage>
        <taxon>Bacteria</taxon>
        <taxon>Bacillati</taxon>
        <taxon>Actinomycetota</taxon>
        <taxon>Actinomycetes</taxon>
        <taxon>Mycobacteriales</taxon>
        <taxon>Corynebacteriaceae</taxon>
        <taxon>Corynebacterium</taxon>
    </lineage>
</organism>
<proteinExistence type="inferred from homology"/>
<dbReference type="InterPro" id="IPR023959">
    <property type="entry name" value="LpqB"/>
</dbReference>
<keyword evidence="4 6" id="KW-0564">Palmitate</keyword>
<feature type="domain" description="GerMN" evidence="9">
    <location>
        <begin position="202"/>
        <end position="285"/>
    </location>
</feature>
<evidence type="ECO:0000256" key="8">
    <source>
        <dbReference type="SAM" id="SignalP"/>
    </source>
</evidence>
<evidence type="ECO:0000256" key="5">
    <source>
        <dbReference type="ARBA" id="ARBA00023288"/>
    </source>
</evidence>
<dbReference type="Gene3D" id="2.130.10.10">
    <property type="entry name" value="YVTN repeat-like/Quinoprotein amine dehydrogenase"/>
    <property type="match status" value="1"/>
</dbReference>
<sequence length="576" mass="60581">MVKNARRYACALVLSASLGLSSCATLPHNSAPQALRTFEPLRDKPTNLGPTPNQEPDLLLQDFYSASAHPSGNYEGARSFLAPEIADEWVPKDGPLVVDRLFVTAKAGGNANERSFQVRGRLIGKLSDGGAYQPQNAEYEATVVMHKVGGQWRIASLPGEVVIERTELLNHFEPHSLFFFDQSGSTLVADRRWVYADEESLDSVLMTMLMEGPSNKIAPAVKPAAPEGAEFAGKVDGVYTFTGFQSLDQQQRLRFGAQLTWTLAGADVALPYEVALDGSPVEEGMHTLTPDDFADLNPSIAATQVAPLYALSGGVLQSVSSSEATPVAGEFGSLGQLTAADVTISGRAAAVRRVGDKSQLLIGPVDGPATKVLEDDSITRPSFNREGNATWVVTGKDKVVRVVNSTSGNELVSNEVDTAQLLDNTNFRSTSGSISELQLSATGARVAIISDGRLFVGVVTRNTAGARAIVNVEEIATELGGSALSVEWNPDGSLLVGTASPETPVWRVEQDGSAAVSLPAGNISAPVVAVAASATTLYATDELAVRQLPISGAGSGGSWRDVPGLRGVRSAPIVAD</sequence>
<dbReference type="HAMAP" id="MF_01373">
    <property type="entry name" value="LpqB_lipoprot"/>
    <property type="match status" value="1"/>
</dbReference>
<comment type="similarity">
    <text evidence="6">Belongs to the LpqB lipoprotein family.</text>
</comment>
<evidence type="ECO:0000256" key="7">
    <source>
        <dbReference type="SAM" id="MobiDB-lite"/>
    </source>
</evidence>
<comment type="subcellular location">
    <subcellularLocation>
        <location evidence="6">Cell membrane</location>
        <topology evidence="6">Lipid-anchor</topology>
    </subcellularLocation>
</comment>
<evidence type="ECO:0000256" key="3">
    <source>
        <dbReference type="ARBA" id="ARBA00023136"/>
    </source>
</evidence>
<keyword evidence="5 6" id="KW-0449">Lipoprotein</keyword>
<evidence type="ECO:0000256" key="6">
    <source>
        <dbReference type="HAMAP-Rule" id="MF_01373"/>
    </source>
</evidence>